<dbReference type="GO" id="GO:0006310">
    <property type="term" value="P:DNA recombination"/>
    <property type="evidence" value="ECO:0007669"/>
    <property type="project" value="UniProtKB-KW"/>
</dbReference>
<dbReference type="GO" id="GO:0003677">
    <property type="term" value="F:DNA binding"/>
    <property type="evidence" value="ECO:0007669"/>
    <property type="project" value="InterPro"/>
</dbReference>
<evidence type="ECO:0008006" key="4">
    <source>
        <dbReference type="Google" id="ProtNLM"/>
    </source>
</evidence>
<dbReference type="InterPro" id="IPR013762">
    <property type="entry name" value="Integrase-like_cat_sf"/>
</dbReference>
<name>A0AAV1IXU8_9NEOP</name>
<keyword evidence="3" id="KW-1185">Reference proteome</keyword>
<accession>A0AAV1IXU8</accession>
<dbReference type="Gene3D" id="1.10.443.10">
    <property type="entry name" value="Intergrase catalytic core"/>
    <property type="match status" value="1"/>
</dbReference>
<dbReference type="InterPro" id="IPR011010">
    <property type="entry name" value="DNA_brk_join_enz"/>
</dbReference>
<evidence type="ECO:0000256" key="1">
    <source>
        <dbReference type="ARBA" id="ARBA00023172"/>
    </source>
</evidence>
<protein>
    <recommendedName>
        <fullName evidence="4">Tyr recombinase domain-containing protein</fullName>
    </recommendedName>
</protein>
<gene>
    <name evidence="2" type="ORF">LNINA_LOCUS1913</name>
</gene>
<comment type="caution">
    <text evidence="2">The sequence shown here is derived from an EMBL/GenBank/DDBJ whole genome shotgun (WGS) entry which is preliminary data.</text>
</comment>
<dbReference type="Proteomes" id="UP001497472">
    <property type="component" value="Unassembled WGS sequence"/>
</dbReference>
<dbReference type="EMBL" id="CAVLEF010000003">
    <property type="protein sequence ID" value="CAK1541969.1"/>
    <property type="molecule type" value="Genomic_DNA"/>
</dbReference>
<keyword evidence="1" id="KW-0233">DNA recombination</keyword>
<dbReference type="GO" id="GO:0015074">
    <property type="term" value="P:DNA integration"/>
    <property type="evidence" value="ECO:0007669"/>
    <property type="project" value="InterPro"/>
</dbReference>
<reference evidence="2 3" key="1">
    <citation type="submission" date="2023-11" db="EMBL/GenBank/DDBJ databases">
        <authorList>
            <person name="Okamura Y."/>
        </authorList>
    </citation>
    <scope>NUCLEOTIDE SEQUENCE [LARGE SCALE GENOMIC DNA]</scope>
</reference>
<dbReference type="SUPFAM" id="SSF56349">
    <property type="entry name" value="DNA breaking-rejoining enzymes"/>
    <property type="match status" value="1"/>
</dbReference>
<evidence type="ECO:0000313" key="3">
    <source>
        <dbReference type="Proteomes" id="UP001497472"/>
    </source>
</evidence>
<dbReference type="AlphaFoldDB" id="A0AAV1IXU8"/>
<organism evidence="2 3">
    <name type="scientific">Leptosia nina</name>
    <dbReference type="NCBI Taxonomy" id="320188"/>
    <lineage>
        <taxon>Eukaryota</taxon>
        <taxon>Metazoa</taxon>
        <taxon>Ecdysozoa</taxon>
        <taxon>Arthropoda</taxon>
        <taxon>Hexapoda</taxon>
        <taxon>Insecta</taxon>
        <taxon>Pterygota</taxon>
        <taxon>Neoptera</taxon>
        <taxon>Endopterygota</taxon>
        <taxon>Lepidoptera</taxon>
        <taxon>Glossata</taxon>
        <taxon>Ditrysia</taxon>
        <taxon>Papilionoidea</taxon>
        <taxon>Pieridae</taxon>
        <taxon>Pierinae</taxon>
        <taxon>Leptosia</taxon>
    </lineage>
</organism>
<sequence length="129" mass="14882">MPKEVATFLNLPEAHEYTGHSFRRSSATLLADSGAELLTLKRHGGWRSSSVAEGYIDDSLRNKEEISSLNTRNIHLARAHRRTFHHRRPSRNRLRRRHRRLHLVSPTFTQENRIDVVEFGEDASTCIAV</sequence>
<evidence type="ECO:0000313" key="2">
    <source>
        <dbReference type="EMBL" id="CAK1541969.1"/>
    </source>
</evidence>
<proteinExistence type="predicted"/>